<dbReference type="EMBL" id="JBHSFW010000001">
    <property type="protein sequence ID" value="MFC4618033.1"/>
    <property type="molecule type" value="Genomic_DNA"/>
</dbReference>
<sequence>MGKGWNPAAFGHVRATIRGSRPESFINRCVRDGVEIWDIKRIDDNQMVCSIALRDAKRLKPILKATDCRIHFNRRIGWPFFLSRLLSRSGITIGIILCLIILFILSNMVWTIQVSGADPKLEHNIRVILKKMKVHVGAVEFFLPPIENIEAELSSRLHQVTWVGVSKDGTTYHIDVVQKELPKKEKITGPRDLIATKTATIRNIYVEKGQAAVESDEVVKPGQLLVSGTIGNEDDPKFVSAKGKVIGETWYRSETKVPLHTEYQTFTGKTYVKKQLKLFNWHVPLWGWKKQPFNREEKEVVTKPFHFLFWDLPLAYKKVTYRETRMADRTLDEKQAEQIGIESARRHLLENLPKDSKIVSQDIRDKTLKDGMLKLDVFYTVLEDIAKPRSFLPQERKAKIEKEQKKKKEAPQGDQ</sequence>
<gene>
    <name evidence="3" type="primary">yqfD</name>
    <name evidence="3" type="ORF">ACFO4N_04735</name>
</gene>
<keyword evidence="4" id="KW-1185">Reference proteome</keyword>
<keyword evidence="2" id="KW-0472">Membrane</keyword>
<keyword evidence="2" id="KW-1133">Transmembrane helix</keyword>
<comment type="caution">
    <text evidence="3">The sequence shown here is derived from an EMBL/GenBank/DDBJ whole genome shotgun (WGS) entry which is preliminary data.</text>
</comment>
<organism evidence="3 4">
    <name type="scientific">Camelliibacillus cellulosilyticus</name>
    <dbReference type="NCBI Taxonomy" id="2174486"/>
    <lineage>
        <taxon>Bacteria</taxon>
        <taxon>Bacillati</taxon>
        <taxon>Bacillota</taxon>
        <taxon>Bacilli</taxon>
        <taxon>Bacillales</taxon>
        <taxon>Sporolactobacillaceae</taxon>
        <taxon>Camelliibacillus</taxon>
    </lineage>
</organism>
<feature type="transmembrane region" description="Helical" evidence="2">
    <location>
        <begin position="90"/>
        <end position="110"/>
    </location>
</feature>
<keyword evidence="2" id="KW-0812">Transmembrane</keyword>
<dbReference type="InterPro" id="IPR010690">
    <property type="entry name" value="YqfD"/>
</dbReference>
<dbReference type="Proteomes" id="UP001596022">
    <property type="component" value="Unassembled WGS sequence"/>
</dbReference>
<dbReference type="RefSeq" id="WP_376845040.1">
    <property type="nucleotide sequence ID" value="NZ_JBHSFW010000001.1"/>
</dbReference>
<feature type="compositionally biased region" description="Basic and acidic residues" evidence="1">
    <location>
        <begin position="394"/>
        <end position="415"/>
    </location>
</feature>
<evidence type="ECO:0000256" key="1">
    <source>
        <dbReference type="SAM" id="MobiDB-lite"/>
    </source>
</evidence>
<feature type="region of interest" description="Disordered" evidence="1">
    <location>
        <begin position="393"/>
        <end position="415"/>
    </location>
</feature>
<evidence type="ECO:0000256" key="2">
    <source>
        <dbReference type="SAM" id="Phobius"/>
    </source>
</evidence>
<dbReference type="NCBIfam" id="TIGR02876">
    <property type="entry name" value="spore_yqfD"/>
    <property type="match status" value="1"/>
</dbReference>
<accession>A0ABV9GM81</accession>
<evidence type="ECO:0000313" key="4">
    <source>
        <dbReference type="Proteomes" id="UP001596022"/>
    </source>
</evidence>
<reference evidence="4" key="1">
    <citation type="journal article" date="2019" name="Int. J. Syst. Evol. Microbiol.">
        <title>The Global Catalogue of Microorganisms (GCM) 10K type strain sequencing project: providing services to taxonomists for standard genome sequencing and annotation.</title>
        <authorList>
            <consortium name="The Broad Institute Genomics Platform"/>
            <consortium name="The Broad Institute Genome Sequencing Center for Infectious Disease"/>
            <person name="Wu L."/>
            <person name="Ma J."/>
        </authorList>
    </citation>
    <scope>NUCLEOTIDE SEQUENCE [LARGE SCALE GENOMIC DNA]</scope>
    <source>
        <strain evidence="4">CGMCC 1.16306</strain>
    </source>
</reference>
<dbReference type="Pfam" id="PF06898">
    <property type="entry name" value="YqfD"/>
    <property type="match status" value="1"/>
</dbReference>
<protein>
    <submittedName>
        <fullName evidence="3">Sporulation protein YqfD</fullName>
    </submittedName>
</protein>
<evidence type="ECO:0000313" key="3">
    <source>
        <dbReference type="EMBL" id="MFC4618033.1"/>
    </source>
</evidence>
<proteinExistence type="predicted"/>
<name>A0ABV9GM81_9BACL</name>
<dbReference type="PIRSF" id="PIRSF029895">
    <property type="entry name" value="SpoIV"/>
    <property type="match status" value="1"/>
</dbReference>